<dbReference type="PROSITE" id="PS51257">
    <property type="entry name" value="PROKAR_LIPOPROTEIN"/>
    <property type="match status" value="1"/>
</dbReference>
<protein>
    <recommendedName>
        <fullName evidence="4">VWFA domain-containing protein</fullName>
    </recommendedName>
</protein>
<dbReference type="RefSeq" id="WP_106092090.1">
    <property type="nucleotide sequence ID" value="NZ_PVNL01000106.1"/>
</dbReference>
<organism evidence="2 3">
    <name type="scientific">Enhygromyxa salina</name>
    <dbReference type="NCBI Taxonomy" id="215803"/>
    <lineage>
        <taxon>Bacteria</taxon>
        <taxon>Pseudomonadati</taxon>
        <taxon>Myxococcota</taxon>
        <taxon>Polyangia</taxon>
        <taxon>Nannocystales</taxon>
        <taxon>Nannocystaceae</taxon>
        <taxon>Enhygromyxa</taxon>
    </lineage>
</organism>
<evidence type="ECO:0008006" key="4">
    <source>
        <dbReference type="Google" id="ProtNLM"/>
    </source>
</evidence>
<evidence type="ECO:0000313" key="2">
    <source>
        <dbReference type="EMBL" id="PRQ03907.1"/>
    </source>
</evidence>
<comment type="caution">
    <text evidence="2">The sequence shown here is derived from an EMBL/GenBank/DDBJ whole genome shotgun (WGS) entry which is preliminary data.</text>
</comment>
<dbReference type="Proteomes" id="UP000238823">
    <property type="component" value="Unassembled WGS sequence"/>
</dbReference>
<dbReference type="CDD" id="cd00198">
    <property type="entry name" value="vWFA"/>
    <property type="match status" value="1"/>
</dbReference>
<dbReference type="EMBL" id="PVNL01000106">
    <property type="protein sequence ID" value="PRQ03907.1"/>
    <property type="molecule type" value="Genomic_DNA"/>
</dbReference>
<accession>A0A2S9YFM1</accession>
<feature type="region of interest" description="Disordered" evidence="1">
    <location>
        <begin position="26"/>
        <end position="72"/>
    </location>
</feature>
<sequence>MQPGLRRTLIVSGLLLGACGGEEGRPVGSTTGVFTVGDADTTGDGDGDGDPSTTTGPLLDMQQGDGDGDTGDECAAVSEQAQNQFAPVDIVFVIDTSGSMSDEKNFVQQNMNMFSTQIFLANIDHHVVLVAESSPDGPCIGVPLGSGSCPADTKLPEYLHVVESVGSTNALDKILSTEQLWSTSIRPDSVKHLVVVSDDNSNMDAASFDAAFKALNPDYANYFFHAIVAFEAPDVGDCFLGASCCLSFVPLSEEAGDVYLDLVALTGGVAGDLCDQQFGPVFNQIAQSVQQNLPLACEWDIPDPPEGDTFDPNKVNVELLLDGQPESVYYVDNEAACNGGDGWFYLPDATDPQSIRICPETCTRTQNATQASVDILFGCDTVPVE</sequence>
<dbReference type="AlphaFoldDB" id="A0A2S9YFM1"/>
<dbReference type="SUPFAM" id="SSF53300">
    <property type="entry name" value="vWA-like"/>
    <property type="match status" value="1"/>
</dbReference>
<gene>
    <name evidence="2" type="ORF">ENSA7_51980</name>
</gene>
<proteinExistence type="predicted"/>
<evidence type="ECO:0000313" key="3">
    <source>
        <dbReference type="Proteomes" id="UP000238823"/>
    </source>
</evidence>
<feature type="compositionally biased region" description="Low complexity" evidence="1">
    <location>
        <begin position="30"/>
        <end position="40"/>
    </location>
</feature>
<dbReference type="Gene3D" id="3.40.50.410">
    <property type="entry name" value="von Willebrand factor, type A domain"/>
    <property type="match status" value="1"/>
</dbReference>
<evidence type="ECO:0000256" key="1">
    <source>
        <dbReference type="SAM" id="MobiDB-lite"/>
    </source>
</evidence>
<name>A0A2S9YFM1_9BACT</name>
<dbReference type="OrthoDB" id="5504657at2"/>
<dbReference type="InterPro" id="IPR036465">
    <property type="entry name" value="vWFA_dom_sf"/>
</dbReference>
<reference evidence="2 3" key="1">
    <citation type="submission" date="2018-03" db="EMBL/GenBank/DDBJ databases">
        <title>Draft Genome Sequences of the Obligatory Marine Myxobacteria Enhygromyxa salina SWB007.</title>
        <authorList>
            <person name="Poehlein A."/>
            <person name="Moghaddam J.A."/>
            <person name="Harms H."/>
            <person name="Alanjari M."/>
            <person name="Koenig G.M."/>
            <person name="Daniel R."/>
            <person name="Schaeberle T.F."/>
        </authorList>
    </citation>
    <scope>NUCLEOTIDE SEQUENCE [LARGE SCALE GENOMIC DNA]</scope>
    <source>
        <strain evidence="2 3">SWB007</strain>
    </source>
</reference>